<gene>
    <name evidence="2" type="ORF">SDC9_61690</name>
</gene>
<feature type="transmembrane region" description="Helical" evidence="1">
    <location>
        <begin position="35"/>
        <end position="59"/>
    </location>
</feature>
<keyword evidence="1" id="KW-0472">Membrane</keyword>
<feature type="transmembrane region" description="Helical" evidence="1">
    <location>
        <begin position="12"/>
        <end position="29"/>
    </location>
</feature>
<dbReference type="Gene3D" id="1.20.1740.10">
    <property type="entry name" value="Amino acid/polyamine transporter I"/>
    <property type="match status" value="1"/>
</dbReference>
<keyword evidence="1" id="KW-0812">Transmembrane</keyword>
<evidence type="ECO:0008006" key="3">
    <source>
        <dbReference type="Google" id="ProtNLM"/>
    </source>
</evidence>
<sequence>MSKFLKAVFQQFSGIVGAGIFALPFIFYYSNFYLAIGLVVAVAVIMFILNNFYATIICHTAQDHQLPGYAHKYLGSKAKLISLFGLLFSCFGILLAYVKLAATFIHLSLPQLPFLSAAILFIILISGLHLSKFNFSKNIIQFIPVINLIVILVIFLNSKIFSPVNFNQISPNIIYFGGIIFALTGFTIIPEVEETLRSLKNKKFFLRLASGIGLVLAIMVYFLFTYSVIRIGSGNVSSDAVTHIFNQHPISGYLLIFFGITTILRSSLNFLLIIKEIFYRDLNISSSISYFISILFFFSTLLLINLPFIKVISFVGLISTFISASIICLIRQKISKNIFTIFGTFLILSILSTGIILQYLF</sequence>
<comment type="caution">
    <text evidence="2">The sequence shown here is derived from an EMBL/GenBank/DDBJ whole genome shotgun (WGS) entry which is preliminary data.</text>
</comment>
<dbReference type="AlphaFoldDB" id="A0A644XGG9"/>
<proteinExistence type="predicted"/>
<evidence type="ECO:0000256" key="1">
    <source>
        <dbReference type="SAM" id="Phobius"/>
    </source>
</evidence>
<feature type="transmembrane region" description="Helical" evidence="1">
    <location>
        <begin position="204"/>
        <end position="229"/>
    </location>
</feature>
<feature type="transmembrane region" description="Helical" evidence="1">
    <location>
        <begin position="112"/>
        <end position="130"/>
    </location>
</feature>
<keyword evidence="1" id="KW-1133">Transmembrane helix</keyword>
<reference evidence="2" key="1">
    <citation type="submission" date="2019-08" db="EMBL/GenBank/DDBJ databases">
        <authorList>
            <person name="Kucharzyk K."/>
            <person name="Murdoch R.W."/>
            <person name="Higgins S."/>
            <person name="Loffler F."/>
        </authorList>
    </citation>
    <scope>NUCLEOTIDE SEQUENCE</scope>
</reference>
<accession>A0A644XGG9</accession>
<feature type="transmembrane region" description="Helical" evidence="1">
    <location>
        <begin position="173"/>
        <end position="192"/>
    </location>
</feature>
<organism evidence="2">
    <name type="scientific">bioreactor metagenome</name>
    <dbReference type="NCBI Taxonomy" id="1076179"/>
    <lineage>
        <taxon>unclassified sequences</taxon>
        <taxon>metagenomes</taxon>
        <taxon>ecological metagenomes</taxon>
    </lineage>
</organism>
<protein>
    <recommendedName>
        <fullName evidence="3">Amino acid transporter transmembrane domain-containing protein</fullName>
    </recommendedName>
</protein>
<feature type="transmembrane region" description="Helical" evidence="1">
    <location>
        <begin position="249"/>
        <end position="272"/>
    </location>
</feature>
<feature type="transmembrane region" description="Helical" evidence="1">
    <location>
        <begin position="142"/>
        <end position="161"/>
    </location>
</feature>
<evidence type="ECO:0000313" key="2">
    <source>
        <dbReference type="EMBL" id="MPM15322.1"/>
    </source>
</evidence>
<feature type="transmembrane region" description="Helical" evidence="1">
    <location>
        <begin position="284"/>
        <end position="305"/>
    </location>
</feature>
<name>A0A644XGG9_9ZZZZ</name>
<feature type="transmembrane region" description="Helical" evidence="1">
    <location>
        <begin position="337"/>
        <end position="360"/>
    </location>
</feature>
<feature type="transmembrane region" description="Helical" evidence="1">
    <location>
        <begin position="311"/>
        <end position="330"/>
    </location>
</feature>
<feature type="transmembrane region" description="Helical" evidence="1">
    <location>
        <begin position="80"/>
        <end position="100"/>
    </location>
</feature>
<dbReference type="EMBL" id="VSSQ01002424">
    <property type="protein sequence ID" value="MPM15322.1"/>
    <property type="molecule type" value="Genomic_DNA"/>
</dbReference>